<name>A0A1H1PM43_9PSED</name>
<evidence type="ECO:0000313" key="3">
    <source>
        <dbReference type="Proteomes" id="UP000243359"/>
    </source>
</evidence>
<evidence type="ECO:0000256" key="1">
    <source>
        <dbReference type="SAM" id="MobiDB-lite"/>
    </source>
</evidence>
<reference evidence="3" key="1">
    <citation type="submission" date="2016-10" db="EMBL/GenBank/DDBJ databases">
        <authorList>
            <person name="Varghese N."/>
            <person name="Submissions S."/>
        </authorList>
    </citation>
    <scope>NUCLEOTIDE SEQUENCE [LARGE SCALE GENOMIC DNA]</scope>
    <source>
        <strain evidence="3">KCTC 32247</strain>
    </source>
</reference>
<dbReference type="Pfam" id="PF05488">
    <property type="entry name" value="PAAR_motif"/>
    <property type="match status" value="1"/>
</dbReference>
<proteinExistence type="predicted"/>
<dbReference type="EMBL" id="LT629751">
    <property type="protein sequence ID" value="SDS12236.1"/>
    <property type="molecule type" value="Genomic_DNA"/>
</dbReference>
<gene>
    <name evidence="2" type="ORF">SAMN05216221_1118</name>
</gene>
<dbReference type="STRING" id="1392877.SAMN05216221_1118"/>
<keyword evidence="3" id="KW-1185">Reference proteome</keyword>
<protein>
    <submittedName>
        <fullName evidence="2">Zn-binding Pro-Ala-Ala-Arg (PAAR) domain-containing protein, incolved in TypeVI secretion</fullName>
    </submittedName>
</protein>
<dbReference type="Proteomes" id="UP000243359">
    <property type="component" value="Chromosome I"/>
</dbReference>
<sequence>MAKPAARLGDLNACPLPGHGTNPTTSGSPNVLINNLPALRVGDATACGDTVTEGIGTILINGKPIAFQGSATAHGGLIITGSGDVLVGTQSAAAPFSAPEILPRNSEQYQLIDENSGQPAGGILYCVECSDGQRLVGYTNSYGNTERVFTDEPQSVVVRWGKDAANHLRDKGISF</sequence>
<dbReference type="AlphaFoldDB" id="A0A1H1PM43"/>
<accession>A0A1H1PM43</accession>
<feature type="region of interest" description="Disordered" evidence="1">
    <location>
        <begin position="1"/>
        <end position="29"/>
    </location>
</feature>
<dbReference type="RefSeq" id="WP_090347997.1">
    <property type="nucleotide sequence ID" value="NZ_LT629751.1"/>
</dbReference>
<evidence type="ECO:0000313" key="2">
    <source>
        <dbReference type="EMBL" id="SDS12236.1"/>
    </source>
</evidence>
<dbReference type="Gene3D" id="2.60.200.60">
    <property type="match status" value="2"/>
</dbReference>
<dbReference type="InterPro" id="IPR008727">
    <property type="entry name" value="PAAR_motif"/>
</dbReference>
<organism evidence="2 3">
    <name type="scientific">Pseudomonas oryzae</name>
    <dbReference type="NCBI Taxonomy" id="1392877"/>
    <lineage>
        <taxon>Bacteria</taxon>
        <taxon>Pseudomonadati</taxon>
        <taxon>Pseudomonadota</taxon>
        <taxon>Gammaproteobacteria</taxon>
        <taxon>Pseudomonadales</taxon>
        <taxon>Pseudomonadaceae</taxon>
        <taxon>Pseudomonas</taxon>
    </lineage>
</organism>
<dbReference type="CDD" id="cd14743">
    <property type="entry name" value="PAAR_CT_1"/>
    <property type="match status" value="1"/>
</dbReference>
<dbReference type="OrthoDB" id="6686920at2"/>